<dbReference type="Gene3D" id="2.60.40.1120">
    <property type="entry name" value="Carboxypeptidase-like, regulatory domain"/>
    <property type="match status" value="1"/>
</dbReference>
<keyword evidence="4 7" id="KW-0812">Transmembrane</keyword>
<protein>
    <submittedName>
        <fullName evidence="10">TonB-linked outer membrane protein, SusC/RagA family</fullName>
    </submittedName>
</protein>
<evidence type="ECO:0000256" key="6">
    <source>
        <dbReference type="ARBA" id="ARBA00023237"/>
    </source>
</evidence>
<dbReference type="InterPro" id="IPR036942">
    <property type="entry name" value="Beta-barrel_TonB_sf"/>
</dbReference>
<keyword evidence="3 7" id="KW-1134">Transmembrane beta strand</keyword>
<evidence type="ECO:0000256" key="4">
    <source>
        <dbReference type="ARBA" id="ARBA00022692"/>
    </source>
</evidence>
<dbReference type="FunFam" id="2.170.130.10:FF:000003">
    <property type="entry name" value="SusC/RagA family TonB-linked outer membrane protein"/>
    <property type="match status" value="1"/>
</dbReference>
<dbReference type="EMBL" id="FPAG01000003">
    <property type="protein sequence ID" value="SFS68546.1"/>
    <property type="molecule type" value="Genomic_DNA"/>
</dbReference>
<dbReference type="PROSITE" id="PS52016">
    <property type="entry name" value="TONB_DEPENDENT_REC_3"/>
    <property type="match status" value="1"/>
</dbReference>
<feature type="domain" description="TonB-dependent receptor plug" evidence="9">
    <location>
        <begin position="131"/>
        <end position="241"/>
    </location>
</feature>
<evidence type="ECO:0000256" key="3">
    <source>
        <dbReference type="ARBA" id="ARBA00022452"/>
    </source>
</evidence>
<comment type="subcellular location">
    <subcellularLocation>
        <location evidence="1 7">Cell outer membrane</location>
        <topology evidence="1 7">Multi-pass membrane protein</topology>
    </subcellularLocation>
</comment>
<dbReference type="Gene3D" id="2.40.170.20">
    <property type="entry name" value="TonB-dependent receptor, beta-barrel domain"/>
    <property type="match status" value="1"/>
</dbReference>
<evidence type="ECO:0000256" key="1">
    <source>
        <dbReference type="ARBA" id="ARBA00004571"/>
    </source>
</evidence>
<evidence type="ECO:0000259" key="9">
    <source>
        <dbReference type="Pfam" id="PF07715"/>
    </source>
</evidence>
<dbReference type="InterPro" id="IPR012910">
    <property type="entry name" value="Plug_dom"/>
</dbReference>
<evidence type="ECO:0000256" key="8">
    <source>
        <dbReference type="SAM" id="SignalP"/>
    </source>
</evidence>
<dbReference type="GO" id="GO:0009279">
    <property type="term" value="C:cell outer membrane"/>
    <property type="evidence" value="ECO:0007669"/>
    <property type="project" value="UniProtKB-SubCell"/>
</dbReference>
<dbReference type="SUPFAM" id="SSF49464">
    <property type="entry name" value="Carboxypeptidase regulatory domain-like"/>
    <property type="match status" value="1"/>
</dbReference>
<keyword evidence="2 7" id="KW-0813">Transport</keyword>
<dbReference type="NCBIfam" id="TIGR04057">
    <property type="entry name" value="SusC_RagA_signa"/>
    <property type="match status" value="1"/>
</dbReference>
<reference evidence="10 11" key="1">
    <citation type="submission" date="2016-10" db="EMBL/GenBank/DDBJ databases">
        <authorList>
            <person name="de Groot N.N."/>
        </authorList>
    </citation>
    <scope>NUCLEOTIDE SEQUENCE [LARGE SCALE GENOMIC DNA]</scope>
    <source>
        <strain evidence="10 11">CGMCC 1.6114</strain>
    </source>
</reference>
<dbReference type="Pfam" id="PF07715">
    <property type="entry name" value="Plug"/>
    <property type="match status" value="1"/>
</dbReference>
<feature type="chain" id="PRO_5010235214" evidence="8">
    <location>
        <begin position="31"/>
        <end position="1056"/>
    </location>
</feature>
<dbReference type="InterPro" id="IPR039426">
    <property type="entry name" value="TonB-dep_rcpt-like"/>
</dbReference>
<keyword evidence="5 7" id="KW-0472">Membrane</keyword>
<dbReference type="InterPro" id="IPR008969">
    <property type="entry name" value="CarboxyPept-like_regulatory"/>
</dbReference>
<dbReference type="Gene3D" id="2.170.130.10">
    <property type="entry name" value="TonB-dependent receptor, plug domain"/>
    <property type="match status" value="1"/>
</dbReference>
<dbReference type="AlphaFoldDB" id="A0A1I6RV54"/>
<evidence type="ECO:0000313" key="10">
    <source>
        <dbReference type="EMBL" id="SFS68546.1"/>
    </source>
</evidence>
<sequence length="1056" mass="117311">MNKLYSFRVKPTISSSILLFFCLISVSVQANSSFKDKIQSIVKGQVTDESGAPIPGVNVLLEGTSTGVATDFDGMYEINISGNNPVLTFSYVGFIKQSVPVAGQNTVNVSLKEDVSQLDEVVVVGYGTQKKASMTSAVSTVDSKAIADRPVTNAINALQGTAAGLNVTRTSGQPGDENLSIQVRGVSSANGAVDPLLVVDGVSMSSLAPLQRMNPDDIESITILKDAAAAAIYGARAAGGVILVTTKTGTEGKFTVDYNGRISAQWALNVPERLTLLEEAQYSNLARTNAGVGLEYSDFDLENIRNGVEFVVDPNNPNKYRTYNQKSIRDQILRDQYFMQSHNLNVSGGSEKIKYLFSLGHLDQEGVFKVGPDAYRRWNLRSNVNAEISDHVSFDSKISYSTESKDRPAVGVSGYGLLQQVYQARLRFPIHTPDGKLFGGAGTSGNNTYAYLTEGGYQDDNYDELNGTFTLTIKDIVKGLKLRTIYGRQIDRKDFRSFRRTVELWDLDDSKPVYYLNRPNNYYRYSRKRTTDNFQFLADYDLTIAEKHKFHALVGYQWEDYSSSSFGASVKNLVSNDLPTLELAEEGSEAVEEGLVEYANQSLLGRINYNYDDKYLIEATIRSDESSRLAPGERTKWFYSVSAGWNMHREGWFKNTLPFISQFKPRFSWGQLGNANANIIGYYDYLPLISNGSGMVFGEAEDRAMYFYQGSIPSSSLGWETLETTDYGFDFGILKNKITGSFDYYKKTNNNMLVQVRRPATLGVGAPRTNEGELKSWGWEAALSYRDQIGDDFNFTLGFNISDNQNELINYGEGYNLVGGGVNGKITGLPLNTIWGYETVSGYIETQEQLDNAPFYSSRTGLGDIEYVDQNGDGRINNGGGTVEDHGDLVKLGSTQQRYIYGINLNTNWKALDFSIFLQGVGKRNIIPSRYVSQPLIYSWIQPMSIHTDYYTPDNPDAAFPRPFIGGHHNFATSDRWVLNAAYLRIKNMQLGYSIPEQYIDKMNLSRVRLYLSAENVATFSKLGVFDGVLDPEQRNNAHADYPLSGSLAIGVHVSF</sequence>
<dbReference type="InterPro" id="IPR037066">
    <property type="entry name" value="Plug_dom_sf"/>
</dbReference>
<evidence type="ECO:0000256" key="7">
    <source>
        <dbReference type="PROSITE-ProRule" id="PRU01360"/>
    </source>
</evidence>
<keyword evidence="8" id="KW-0732">Signal</keyword>
<proteinExistence type="inferred from homology"/>
<dbReference type="Pfam" id="PF13715">
    <property type="entry name" value="CarbopepD_reg_2"/>
    <property type="match status" value="1"/>
</dbReference>
<dbReference type="RefSeq" id="WP_083425869.1">
    <property type="nucleotide sequence ID" value="NZ_FPAG01000003.1"/>
</dbReference>
<dbReference type="OrthoDB" id="9768177at2"/>
<name>A0A1I6RV54_9FLAO</name>
<dbReference type="InterPro" id="IPR023996">
    <property type="entry name" value="TonB-dep_OMP_SusC/RagA"/>
</dbReference>
<dbReference type="NCBIfam" id="TIGR04056">
    <property type="entry name" value="OMP_RagA_SusC"/>
    <property type="match status" value="1"/>
</dbReference>
<dbReference type="InterPro" id="IPR023997">
    <property type="entry name" value="TonB-dep_OMP_SusC/RagA_CS"/>
</dbReference>
<gene>
    <name evidence="10" type="ORF">SAMN04487906_1374</name>
</gene>
<keyword evidence="6 7" id="KW-0998">Cell outer membrane</keyword>
<evidence type="ECO:0000256" key="5">
    <source>
        <dbReference type="ARBA" id="ARBA00023136"/>
    </source>
</evidence>
<dbReference type="SUPFAM" id="SSF56935">
    <property type="entry name" value="Porins"/>
    <property type="match status" value="1"/>
</dbReference>
<accession>A0A1I6RV54</accession>
<organism evidence="10 11">
    <name type="scientific">Zhouia amylolytica</name>
    <dbReference type="NCBI Taxonomy" id="376730"/>
    <lineage>
        <taxon>Bacteria</taxon>
        <taxon>Pseudomonadati</taxon>
        <taxon>Bacteroidota</taxon>
        <taxon>Flavobacteriia</taxon>
        <taxon>Flavobacteriales</taxon>
        <taxon>Flavobacteriaceae</taxon>
        <taxon>Zhouia</taxon>
    </lineage>
</organism>
<comment type="similarity">
    <text evidence="7">Belongs to the TonB-dependent receptor family.</text>
</comment>
<evidence type="ECO:0000256" key="2">
    <source>
        <dbReference type="ARBA" id="ARBA00022448"/>
    </source>
</evidence>
<feature type="signal peptide" evidence="8">
    <location>
        <begin position="1"/>
        <end position="30"/>
    </location>
</feature>
<evidence type="ECO:0000313" key="11">
    <source>
        <dbReference type="Proteomes" id="UP000183209"/>
    </source>
</evidence>
<dbReference type="Proteomes" id="UP000183209">
    <property type="component" value="Unassembled WGS sequence"/>
</dbReference>